<evidence type="ECO:0000313" key="1">
    <source>
        <dbReference type="EMBL" id="XDG19176.1"/>
    </source>
</evidence>
<name>A0AB39ACQ3_9CAUD</name>
<proteinExistence type="predicted"/>
<organism evidence="1">
    <name type="scientific">Erwinia phage Fifi051</name>
    <dbReference type="NCBI Taxonomy" id="3238787"/>
    <lineage>
        <taxon>Viruses</taxon>
        <taxon>Duplodnaviria</taxon>
        <taxon>Heunggongvirae</taxon>
        <taxon>Uroviricota</taxon>
        <taxon>Caudoviricetes</taxon>
    </lineage>
</organism>
<accession>A0AB39ACQ3</accession>
<sequence length="86" mass="9589">MSDDKFATKEFQPVAGISKSEEHHIEIDSDGMVVMSTLDCTTGKPVRVLLSVSFDDLHNFVEGLERLVKDAMLAHQFEIQSAVTKH</sequence>
<protein>
    <submittedName>
        <fullName evidence="1">Uncharacterized protein</fullName>
    </submittedName>
</protein>
<dbReference type="EMBL" id="PQ072212">
    <property type="protein sequence ID" value="XDG19176.1"/>
    <property type="molecule type" value="Genomic_DNA"/>
</dbReference>
<reference evidence="1" key="1">
    <citation type="submission" date="2024-07" db="EMBL/GenBank/DDBJ databases">
        <authorList>
            <person name="Grose E."/>
            <person name="Duffy M.E."/>
            <person name="Ewool L.M."/>
            <person name="Grose J.H."/>
        </authorList>
    </citation>
    <scope>NUCLEOTIDE SEQUENCE</scope>
</reference>